<dbReference type="GO" id="GO:0046933">
    <property type="term" value="F:proton-transporting ATP synthase activity, rotational mechanism"/>
    <property type="evidence" value="ECO:0007669"/>
    <property type="project" value="UniProtKB-UniRule"/>
</dbReference>
<dbReference type="Pfam" id="PF00213">
    <property type="entry name" value="OSCP"/>
    <property type="match status" value="1"/>
</dbReference>
<gene>
    <name evidence="7" type="primary">atpH</name>
    <name evidence="8" type="ORF">EJP77_06580</name>
</gene>
<sequence>MSRETVVAKRYAKALYEAAAQDGRTLEVEQELTAAVQALTADKEIVNFIESPNISEDAKWQVLESSLQGKLSQSVISFLKLLIERGRADILPEALASYTKISSDALGLANATVYTTYSLNEQEQLKVAQEFGEIVHKKIRVQNVVDKSLLGGMKVVIGDTLYDGSLAGKLERLEKSFRR</sequence>
<evidence type="ECO:0000256" key="4">
    <source>
        <dbReference type="ARBA" id="ARBA00023065"/>
    </source>
</evidence>
<evidence type="ECO:0000256" key="7">
    <source>
        <dbReference type="HAMAP-Rule" id="MF_01416"/>
    </source>
</evidence>
<evidence type="ECO:0000256" key="6">
    <source>
        <dbReference type="ARBA" id="ARBA00023310"/>
    </source>
</evidence>
<dbReference type="GO" id="GO:0005886">
    <property type="term" value="C:plasma membrane"/>
    <property type="evidence" value="ECO:0007669"/>
    <property type="project" value="UniProtKB-SubCell"/>
</dbReference>
<keyword evidence="8" id="KW-0378">Hydrolase</keyword>
<keyword evidence="6 7" id="KW-0066">ATP synthesis</keyword>
<dbReference type="Gene3D" id="1.10.520.20">
    <property type="entry name" value="N-terminal domain of the delta subunit of the F1F0-ATP synthase"/>
    <property type="match status" value="1"/>
</dbReference>
<keyword evidence="4 7" id="KW-0406">Ion transport</keyword>
<comment type="caution">
    <text evidence="8">The sequence shown here is derived from an EMBL/GenBank/DDBJ whole genome shotgun (WGS) entry which is preliminary data.</text>
</comment>
<dbReference type="GO" id="GO:0045259">
    <property type="term" value="C:proton-transporting ATP synthase complex"/>
    <property type="evidence" value="ECO:0007669"/>
    <property type="project" value="UniProtKB-KW"/>
</dbReference>
<dbReference type="OrthoDB" id="9802471at2"/>
<dbReference type="HAMAP" id="MF_01416">
    <property type="entry name" value="ATP_synth_delta_bact"/>
    <property type="match status" value="1"/>
</dbReference>
<evidence type="ECO:0000313" key="9">
    <source>
        <dbReference type="Proteomes" id="UP000272464"/>
    </source>
</evidence>
<accession>A0A433XGR0</accession>
<keyword evidence="2 7" id="KW-0813">Transport</keyword>
<dbReference type="PANTHER" id="PTHR11910">
    <property type="entry name" value="ATP SYNTHASE DELTA CHAIN"/>
    <property type="match status" value="1"/>
</dbReference>
<comment type="similarity">
    <text evidence="7">Belongs to the ATPase delta chain family.</text>
</comment>
<comment type="function">
    <text evidence="7">F(1)F(0) ATP synthase produces ATP from ADP in the presence of a proton or sodium gradient. F-type ATPases consist of two structural domains, F(1) containing the extramembraneous catalytic core and F(0) containing the membrane proton channel, linked together by a central stalk and a peripheral stalk. During catalysis, ATP synthesis in the catalytic domain of F(1) is coupled via a rotary mechanism of the central stalk subunits to proton translocation.</text>
</comment>
<dbReference type="InterPro" id="IPR026015">
    <property type="entry name" value="ATP_synth_OSCP/delta_N_sf"/>
</dbReference>
<evidence type="ECO:0000256" key="2">
    <source>
        <dbReference type="ARBA" id="ARBA00022448"/>
    </source>
</evidence>
<protein>
    <recommendedName>
        <fullName evidence="7">ATP synthase subunit delta</fullName>
    </recommendedName>
    <alternativeName>
        <fullName evidence="7">ATP synthase F(1) sector subunit delta</fullName>
    </alternativeName>
    <alternativeName>
        <fullName evidence="7">F-type ATPase subunit delta</fullName>
        <shortName evidence="7">F-ATPase subunit delta</shortName>
    </alternativeName>
</protein>
<keyword evidence="5 7" id="KW-0472">Membrane</keyword>
<dbReference type="Proteomes" id="UP000272464">
    <property type="component" value="Unassembled WGS sequence"/>
</dbReference>
<organism evidence="8 9">
    <name type="scientific">Paenibacillus zeisoli</name>
    <dbReference type="NCBI Taxonomy" id="2496267"/>
    <lineage>
        <taxon>Bacteria</taxon>
        <taxon>Bacillati</taxon>
        <taxon>Bacillota</taxon>
        <taxon>Bacilli</taxon>
        <taxon>Bacillales</taxon>
        <taxon>Paenibacillaceae</taxon>
        <taxon>Paenibacillus</taxon>
    </lineage>
</organism>
<dbReference type="SUPFAM" id="SSF47928">
    <property type="entry name" value="N-terminal domain of the delta subunit of the F1F0-ATP synthase"/>
    <property type="match status" value="1"/>
</dbReference>
<dbReference type="InterPro" id="IPR000711">
    <property type="entry name" value="ATPase_OSCP/dsu"/>
</dbReference>
<dbReference type="PRINTS" id="PR00125">
    <property type="entry name" value="ATPASEDELTA"/>
</dbReference>
<keyword evidence="3 7" id="KW-0375">Hydrogen ion transport</keyword>
<keyword evidence="7" id="KW-1003">Cell membrane</keyword>
<evidence type="ECO:0000256" key="3">
    <source>
        <dbReference type="ARBA" id="ARBA00022781"/>
    </source>
</evidence>
<dbReference type="EMBL" id="RZNX01000002">
    <property type="protein sequence ID" value="RUT33311.1"/>
    <property type="molecule type" value="Genomic_DNA"/>
</dbReference>
<dbReference type="AlphaFoldDB" id="A0A433XGR0"/>
<evidence type="ECO:0000256" key="1">
    <source>
        <dbReference type="ARBA" id="ARBA00004370"/>
    </source>
</evidence>
<name>A0A433XGR0_9BACL</name>
<keyword evidence="7" id="KW-0139">CF(1)</keyword>
<dbReference type="RefSeq" id="WP_127198426.1">
    <property type="nucleotide sequence ID" value="NZ_RZNX01000002.1"/>
</dbReference>
<dbReference type="NCBIfam" id="TIGR01145">
    <property type="entry name" value="ATP_synt_delta"/>
    <property type="match status" value="1"/>
</dbReference>
<proteinExistence type="inferred from homology"/>
<evidence type="ECO:0000256" key="5">
    <source>
        <dbReference type="ARBA" id="ARBA00023136"/>
    </source>
</evidence>
<comment type="function">
    <text evidence="7">This protein is part of the stalk that links CF(0) to CF(1). It either transmits conformational changes from CF(0) to CF(1) or is implicated in proton conduction.</text>
</comment>
<keyword evidence="9" id="KW-1185">Reference proteome</keyword>
<comment type="subcellular location">
    <subcellularLocation>
        <location evidence="7">Cell membrane</location>
        <topology evidence="7">Peripheral membrane protein</topology>
    </subcellularLocation>
    <subcellularLocation>
        <location evidence="1">Membrane</location>
    </subcellularLocation>
</comment>
<dbReference type="NCBIfam" id="NF004403">
    <property type="entry name" value="PRK05758.2-4"/>
    <property type="match status" value="1"/>
</dbReference>
<evidence type="ECO:0000313" key="8">
    <source>
        <dbReference type="EMBL" id="RUT33311.1"/>
    </source>
</evidence>
<reference evidence="8 9" key="1">
    <citation type="submission" date="2018-12" db="EMBL/GenBank/DDBJ databases">
        <authorList>
            <person name="Sun L."/>
            <person name="Chen Z."/>
        </authorList>
    </citation>
    <scope>NUCLEOTIDE SEQUENCE [LARGE SCALE GENOMIC DNA]</scope>
    <source>
        <strain evidence="8 9">3-5-3</strain>
    </source>
</reference>
<dbReference type="GO" id="GO:0016787">
    <property type="term" value="F:hydrolase activity"/>
    <property type="evidence" value="ECO:0007669"/>
    <property type="project" value="UniProtKB-KW"/>
</dbReference>